<sequence>MSSHKRIGKRTLLTAVAAGLTVACVVIAIFLPILDGKTPFESLGLGQTPGFGARKHPDGKYVDHRVNKTSDDEESVPGLVLRSSSSVDSLNDTSDKLKKYLKSTATRGDSTVVFATYDDYAIGESDNIGTLWGPGSDDSIEVLLYTDLGLYSCSELIYKSIPAELINGDCAQDDGSSRWYK</sequence>
<keyword evidence="1" id="KW-1133">Transmembrane helix</keyword>
<gene>
    <name evidence="2" type="ORF">E6Q11_03730</name>
</gene>
<organism evidence="2 3">
    <name type="scientific">Candidatus Dojkabacteria bacterium</name>
    <dbReference type="NCBI Taxonomy" id="2099670"/>
    <lineage>
        <taxon>Bacteria</taxon>
        <taxon>Candidatus Dojkabacteria</taxon>
    </lineage>
</organism>
<accession>A0A5C7J633</accession>
<reference evidence="2 3" key="1">
    <citation type="submission" date="2018-09" db="EMBL/GenBank/DDBJ databases">
        <title>Metagenome Assembled Genomes from an Advanced Water Purification Facility.</title>
        <authorList>
            <person name="Stamps B.W."/>
            <person name="Spear J.R."/>
        </authorList>
    </citation>
    <scope>NUCLEOTIDE SEQUENCE [LARGE SCALE GENOMIC DNA]</scope>
    <source>
        <strain evidence="2">Bin_63_2</strain>
    </source>
</reference>
<protein>
    <submittedName>
        <fullName evidence="2">Uncharacterized protein</fullName>
    </submittedName>
</protein>
<dbReference type="PROSITE" id="PS51257">
    <property type="entry name" value="PROKAR_LIPOPROTEIN"/>
    <property type="match status" value="1"/>
</dbReference>
<comment type="caution">
    <text evidence="2">The sequence shown here is derived from an EMBL/GenBank/DDBJ whole genome shotgun (WGS) entry which is preliminary data.</text>
</comment>
<dbReference type="EMBL" id="SSDS01000059">
    <property type="protein sequence ID" value="TXG76947.1"/>
    <property type="molecule type" value="Genomic_DNA"/>
</dbReference>
<keyword evidence="1" id="KW-0472">Membrane</keyword>
<evidence type="ECO:0000313" key="2">
    <source>
        <dbReference type="EMBL" id="TXG76947.1"/>
    </source>
</evidence>
<evidence type="ECO:0000313" key="3">
    <source>
        <dbReference type="Proteomes" id="UP000321026"/>
    </source>
</evidence>
<name>A0A5C7J633_9BACT</name>
<dbReference type="AlphaFoldDB" id="A0A5C7J633"/>
<evidence type="ECO:0000256" key="1">
    <source>
        <dbReference type="SAM" id="Phobius"/>
    </source>
</evidence>
<feature type="transmembrane region" description="Helical" evidence="1">
    <location>
        <begin position="12"/>
        <end position="34"/>
    </location>
</feature>
<proteinExistence type="predicted"/>
<keyword evidence="1" id="KW-0812">Transmembrane</keyword>
<dbReference type="Proteomes" id="UP000321026">
    <property type="component" value="Unassembled WGS sequence"/>
</dbReference>